<keyword evidence="4" id="KW-0967">Endosome</keyword>
<keyword evidence="3 7" id="KW-0813">Transport</keyword>
<dbReference type="InterPro" id="IPR017916">
    <property type="entry name" value="SB_dom"/>
</dbReference>
<evidence type="ECO:0000256" key="2">
    <source>
        <dbReference type="ARBA" id="ARBA00009594"/>
    </source>
</evidence>
<comment type="similarity">
    <text evidence="2">Belongs to the ubiquitin-conjugating enzyme family. UEV subfamily.</text>
</comment>
<evidence type="ECO:0000256" key="3">
    <source>
        <dbReference type="ARBA" id="ARBA00022448"/>
    </source>
</evidence>
<feature type="region of interest" description="Disordered" evidence="8">
    <location>
        <begin position="198"/>
        <end position="339"/>
    </location>
</feature>
<dbReference type="SUPFAM" id="SSF140111">
    <property type="entry name" value="Endosomal sorting complex assembly domain"/>
    <property type="match status" value="1"/>
</dbReference>
<evidence type="ECO:0000256" key="1">
    <source>
        <dbReference type="ARBA" id="ARBA00004177"/>
    </source>
</evidence>
<feature type="domain" description="SB" evidence="9">
    <location>
        <begin position="441"/>
        <end position="505"/>
    </location>
</feature>
<gene>
    <name evidence="11" type="ORF">RNJ44_01739</name>
</gene>
<dbReference type="Gene3D" id="3.10.110.10">
    <property type="entry name" value="Ubiquitin Conjugating Enzyme"/>
    <property type="match status" value="1"/>
</dbReference>
<evidence type="ECO:0000313" key="12">
    <source>
        <dbReference type="Proteomes" id="UP001623330"/>
    </source>
</evidence>
<feature type="compositionally biased region" description="Pro residues" evidence="8">
    <location>
        <begin position="221"/>
        <end position="230"/>
    </location>
</feature>
<evidence type="ECO:0000256" key="8">
    <source>
        <dbReference type="SAM" id="MobiDB-lite"/>
    </source>
</evidence>
<feature type="region of interest" description="Disordered" evidence="8">
    <location>
        <begin position="156"/>
        <end position="184"/>
    </location>
</feature>
<protein>
    <submittedName>
        <fullName evidence="11">Suppressor protein STP22 of temperature-sensitive alpha-factor receptor and arginine permease</fullName>
    </submittedName>
</protein>
<dbReference type="Pfam" id="PF05743">
    <property type="entry name" value="UEV"/>
    <property type="match status" value="1"/>
</dbReference>
<dbReference type="CDD" id="cd11685">
    <property type="entry name" value="UEV_TSG101-like"/>
    <property type="match status" value="1"/>
</dbReference>
<sequence>MSGLPAAVADWLYQVVQPIYEDPKRVFHDAAEVLDHYRHLRPRTRVFTSSDGQPELLLCVYGNIKVELMEVPVLVWVPRRYPREFPHIYIDLEALGSRQLKLSRHLDSNGRLYLGLAEQWDAYRGSLVQVVRHLAALFSRSPPILAPPVSPVNGAGVLAPSDPPEDPSCVPRAVAPPLPPKSHESLAGVEQRLENVYISTPGPRDVSSYSSPRSTTVSLDRPPPPLPPQTAGPSLAAPSSAETGDSVQWSRPPGPPPPLSPAATITSTTEAPSLPSRPQKKEHPHVRINDEVTVYPAGDAVPKPTSKARPPVLPERPAAKQEPEVDLLDMGGPSQGDSDPHARAINELKKSMLEMLSYDQGYGRDQVQSRLPHIQVAVTQFDDMYTHETQRLAWLVQSIAASKETLRTQITNVDRETQAVNSFIEANGKDMDPEQVATAETRALNQLYELVAKDRAITDTIHALSRLLNCGALGFDQFVKKVRELARTQFTTRLHIRKIVSLLEN</sequence>
<dbReference type="EMBL" id="JBEVYD010000011">
    <property type="protein sequence ID" value="KAL3229603.1"/>
    <property type="molecule type" value="Genomic_DNA"/>
</dbReference>
<dbReference type="InterPro" id="IPR052070">
    <property type="entry name" value="ESCRT-I_UEV_domain"/>
</dbReference>
<evidence type="ECO:0000256" key="6">
    <source>
        <dbReference type="ARBA" id="ARBA00023054"/>
    </source>
</evidence>
<dbReference type="PROSITE" id="PS51312">
    <property type="entry name" value="SB"/>
    <property type="match status" value="1"/>
</dbReference>
<keyword evidence="11" id="KW-0675">Receptor</keyword>
<accession>A0ABR4NNM4</accession>
<name>A0ABR4NNM4_9SACH</name>
<dbReference type="Gene3D" id="6.10.140.820">
    <property type="match status" value="1"/>
</dbReference>
<feature type="compositionally biased region" description="Low complexity" evidence="8">
    <location>
        <begin position="203"/>
        <end position="218"/>
    </location>
</feature>
<evidence type="ECO:0000313" key="11">
    <source>
        <dbReference type="EMBL" id="KAL3229603.1"/>
    </source>
</evidence>
<proteinExistence type="inferred from homology"/>
<dbReference type="Pfam" id="PF09454">
    <property type="entry name" value="Vps23_core"/>
    <property type="match status" value="1"/>
</dbReference>
<dbReference type="InterPro" id="IPR037202">
    <property type="entry name" value="ESCRT_assembly_dom"/>
</dbReference>
<keyword evidence="6" id="KW-0175">Coiled coil</keyword>
<evidence type="ECO:0000259" key="10">
    <source>
        <dbReference type="PROSITE" id="PS51322"/>
    </source>
</evidence>
<dbReference type="PANTHER" id="PTHR23306:SF3">
    <property type="entry name" value="TUMOR SUPPRESSOR PROTEIN 101"/>
    <property type="match status" value="1"/>
</dbReference>
<reference evidence="11 12" key="1">
    <citation type="submission" date="2024-05" db="EMBL/GenBank/DDBJ databases">
        <title>Long read based assembly of the Candida bracarensis genome reveals expanded adhesin content.</title>
        <authorList>
            <person name="Marcet-Houben M."/>
            <person name="Ksiezopolska E."/>
            <person name="Gabaldon T."/>
        </authorList>
    </citation>
    <scope>NUCLEOTIDE SEQUENCE [LARGE SCALE GENOMIC DNA]</scope>
    <source>
        <strain evidence="11 12">CBM6</strain>
    </source>
</reference>
<evidence type="ECO:0000256" key="5">
    <source>
        <dbReference type="ARBA" id="ARBA00022927"/>
    </source>
</evidence>
<evidence type="ECO:0000259" key="9">
    <source>
        <dbReference type="PROSITE" id="PS51312"/>
    </source>
</evidence>
<evidence type="ECO:0000256" key="4">
    <source>
        <dbReference type="ARBA" id="ARBA00022753"/>
    </source>
</evidence>
<feature type="compositionally biased region" description="Basic and acidic residues" evidence="8">
    <location>
        <begin position="279"/>
        <end position="290"/>
    </location>
</feature>
<comment type="caution">
    <text evidence="11">The sequence shown here is derived from an EMBL/GenBank/DDBJ whole genome shotgun (WGS) entry which is preliminary data.</text>
</comment>
<dbReference type="InterPro" id="IPR008883">
    <property type="entry name" value="UEV_N"/>
</dbReference>
<feature type="domain" description="UEV" evidence="10">
    <location>
        <begin position="7"/>
        <end position="148"/>
    </location>
</feature>
<dbReference type="InterPro" id="IPR016135">
    <property type="entry name" value="UBQ-conjugating_enzyme/RWD"/>
</dbReference>
<dbReference type="PANTHER" id="PTHR23306">
    <property type="entry name" value="TUMOR SUSCEPTIBILITY GENE 101 PROTEIN-RELATED"/>
    <property type="match status" value="1"/>
</dbReference>
<keyword evidence="12" id="KW-1185">Reference proteome</keyword>
<organism evidence="11 12">
    <name type="scientific">Nakaseomyces bracarensis</name>
    <dbReference type="NCBI Taxonomy" id="273131"/>
    <lineage>
        <taxon>Eukaryota</taxon>
        <taxon>Fungi</taxon>
        <taxon>Dikarya</taxon>
        <taxon>Ascomycota</taxon>
        <taxon>Saccharomycotina</taxon>
        <taxon>Saccharomycetes</taxon>
        <taxon>Saccharomycetales</taxon>
        <taxon>Saccharomycetaceae</taxon>
        <taxon>Nakaseomyces</taxon>
    </lineage>
</organism>
<dbReference type="Proteomes" id="UP001623330">
    <property type="component" value="Unassembled WGS sequence"/>
</dbReference>
<feature type="compositionally biased region" description="Polar residues" evidence="8">
    <location>
        <begin position="240"/>
        <end position="249"/>
    </location>
</feature>
<evidence type="ECO:0000256" key="7">
    <source>
        <dbReference type="PROSITE-ProRule" id="PRU00644"/>
    </source>
</evidence>
<keyword evidence="5 7" id="KW-0653">Protein transport</keyword>
<dbReference type="PROSITE" id="PS51322">
    <property type="entry name" value="UEV"/>
    <property type="match status" value="1"/>
</dbReference>
<comment type="subcellular location">
    <subcellularLocation>
        <location evidence="1">Endosome</location>
    </subcellularLocation>
</comment>
<dbReference type="SUPFAM" id="SSF54495">
    <property type="entry name" value="UBC-like"/>
    <property type="match status" value="1"/>
</dbReference>